<proteinExistence type="predicted"/>
<protein>
    <submittedName>
        <fullName evidence="3">DUF547 domain-containing protein</fullName>
    </submittedName>
</protein>
<evidence type="ECO:0000313" key="4">
    <source>
        <dbReference type="Proteomes" id="UP001595478"/>
    </source>
</evidence>
<evidence type="ECO:0000313" key="3">
    <source>
        <dbReference type="EMBL" id="MFC3122900.1"/>
    </source>
</evidence>
<sequence length="313" mass="35223">MQYPFSRRQTNTRHIGNLLSYVVSLVVFFVTANTFAQDDIHQRWAANVESQPFEVDHQPLNQILAYITAESSSQDQYSFFKLQGPALKFVKDYRAYLENVPVSKLNKNEQLAYWLNLHNVLVIEKYATNLKQAKRLKKKKGTPDNAGAWWSEKLATVEGIGLSLNDIETNILARHWDEPLFLYGLFYGVRGQGFSGTQSFTGKKVQSQLAKLAAKFIDSDRNIDVKKSEIAVSSLLAWHKAKLFDNSDENLIKHLQDYAQGDKASQLAAVTSVNQKHKFDWKSLNQRPPRQTRPVNGAGASAGSAGPVYRGGS</sequence>
<keyword evidence="4" id="KW-1185">Reference proteome</keyword>
<dbReference type="Pfam" id="PF04784">
    <property type="entry name" value="DUF547"/>
    <property type="match status" value="1"/>
</dbReference>
<name>A0ABV7FUR4_9ALTE</name>
<feature type="region of interest" description="Disordered" evidence="1">
    <location>
        <begin position="283"/>
        <end position="313"/>
    </location>
</feature>
<feature type="compositionally biased region" description="Low complexity" evidence="1">
    <location>
        <begin position="297"/>
        <end position="306"/>
    </location>
</feature>
<dbReference type="InterPro" id="IPR006869">
    <property type="entry name" value="DUF547"/>
</dbReference>
<evidence type="ECO:0000259" key="2">
    <source>
        <dbReference type="Pfam" id="PF04784"/>
    </source>
</evidence>
<dbReference type="Proteomes" id="UP001595478">
    <property type="component" value="Unassembled WGS sequence"/>
</dbReference>
<dbReference type="EMBL" id="JBHRSW010000039">
    <property type="protein sequence ID" value="MFC3122900.1"/>
    <property type="molecule type" value="Genomic_DNA"/>
</dbReference>
<feature type="domain" description="DUF547" evidence="2">
    <location>
        <begin position="103"/>
        <end position="217"/>
    </location>
</feature>
<organism evidence="3 4">
    <name type="scientific">Agaribacter flavus</name>
    <dbReference type="NCBI Taxonomy" id="1902781"/>
    <lineage>
        <taxon>Bacteria</taxon>
        <taxon>Pseudomonadati</taxon>
        <taxon>Pseudomonadota</taxon>
        <taxon>Gammaproteobacteria</taxon>
        <taxon>Alteromonadales</taxon>
        <taxon>Alteromonadaceae</taxon>
        <taxon>Agaribacter</taxon>
    </lineage>
</organism>
<gene>
    <name evidence="3" type="ORF">ACFOHL_14845</name>
</gene>
<evidence type="ECO:0000256" key="1">
    <source>
        <dbReference type="SAM" id="MobiDB-lite"/>
    </source>
</evidence>
<reference evidence="4" key="1">
    <citation type="journal article" date="2019" name="Int. J. Syst. Evol. Microbiol.">
        <title>The Global Catalogue of Microorganisms (GCM) 10K type strain sequencing project: providing services to taxonomists for standard genome sequencing and annotation.</title>
        <authorList>
            <consortium name="The Broad Institute Genomics Platform"/>
            <consortium name="The Broad Institute Genome Sequencing Center for Infectious Disease"/>
            <person name="Wu L."/>
            <person name="Ma J."/>
        </authorList>
    </citation>
    <scope>NUCLEOTIDE SEQUENCE [LARGE SCALE GENOMIC DNA]</scope>
    <source>
        <strain evidence="4">KCTC 52473</strain>
    </source>
</reference>
<comment type="caution">
    <text evidence="3">The sequence shown here is derived from an EMBL/GenBank/DDBJ whole genome shotgun (WGS) entry which is preliminary data.</text>
</comment>
<accession>A0ABV7FUR4</accession>
<dbReference type="RefSeq" id="WP_376921027.1">
    <property type="nucleotide sequence ID" value="NZ_JBHRSW010000039.1"/>
</dbReference>